<dbReference type="Proteomes" id="UP000019141">
    <property type="component" value="Unassembled WGS sequence"/>
</dbReference>
<dbReference type="HOGENOM" id="CLU_098628_0_0_7"/>
<gene>
    <name evidence="3" type="ORF">ETSY1_16640</name>
</gene>
<feature type="region of interest" description="Disordered" evidence="1">
    <location>
        <begin position="151"/>
        <end position="181"/>
    </location>
</feature>
<reference evidence="3 4" key="1">
    <citation type="journal article" date="2014" name="Nature">
        <title>An environmental bacterial taxon with a large and distinct metabolic repertoire.</title>
        <authorList>
            <person name="Wilson M.C."/>
            <person name="Mori T."/>
            <person name="Ruckert C."/>
            <person name="Uria A.R."/>
            <person name="Helf M.J."/>
            <person name="Takada K."/>
            <person name="Gernert C."/>
            <person name="Steffens U.A."/>
            <person name="Heycke N."/>
            <person name="Schmitt S."/>
            <person name="Rinke C."/>
            <person name="Helfrich E.J."/>
            <person name="Brachmann A.O."/>
            <person name="Gurgui C."/>
            <person name="Wakimoto T."/>
            <person name="Kracht M."/>
            <person name="Crusemann M."/>
            <person name="Hentschel U."/>
            <person name="Abe I."/>
            <person name="Matsunaga S."/>
            <person name="Kalinowski J."/>
            <person name="Takeyama H."/>
            <person name="Piel J."/>
        </authorList>
    </citation>
    <scope>NUCLEOTIDE SEQUENCE [LARGE SCALE GENOMIC DNA]</scope>
    <source>
        <strain evidence="4">TSY1</strain>
    </source>
</reference>
<keyword evidence="4" id="KW-1185">Reference proteome</keyword>
<evidence type="ECO:0000313" key="4">
    <source>
        <dbReference type="Proteomes" id="UP000019141"/>
    </source>
</evidence>
<evidence type="ECO:0000313" key="3">
    <source>
        <dbReference type="EMBL" id="ETW98987.1"/>
    </source>
</evidence>
<feature type="domain" description="TIR" evidence="2">
    <location>
        <begin position="6"/>
        <end position="146"/>
    </location>
</feature>
<dbReference type="Pfam" id="PF13676">
    <property type="entry name" value="TIR_2"/>
    <property type="match status" value="1"/>
</dbReference>
<evidence type="ECO:0000259" key="2">
    <source>
        <dbReference type="PROSITE" id="PS50104"/>
    </source>
</evidence>
<dbReference type="Gene3D" id="3.40.50.10140">
    <property type="entry name" value="Toll/interleukin-1 receptor homology (TIR) domain"/>
    <property type="match status" value="1"/>
</dbReference>
<dbReference type="GO" id="GO:0007165">
    <property type="term" value="P:signal transduction"/>
    <property type="evidence" value="ECO:0007669"/>
    <property type="project" value="InterPro"/>
</dbReference>
<dbReference type="SMART" id="SM00255">
    <property type="entry name" value="TIR"/>
    <property type="match status" value="1"/>
</dbReference>
<dbReference type="PROSITE" id="PS50104">
    <property type="entry name" value="TIR"/>
    <property type="match status" value="1"/>
</dbReference>
<evidence type="ECO:0000256" key="1">
    <source>
        <dbReference type="SAM" id="MobiDB-lite"/>
    </source>
</evidence>
<feature type="compositionally biased region" description="Low complexity" evidence="1">
    <location>
        <begin position="168"/>
        <end position="180"/>
    </location>
</feature>
<name>W4LLX8_ENTF1</name>
<feature type="non-terminal residue" evidence="3">
    <location>
        <position position="209"/>
    </location>
</feature>
<proteinExistence type="predicted"/>
<accession>W4LLX8</accession>
<organism evidence="3 4">
    <name type="scientific">Entotheonella factor</name>
    <dbReference type="NCBI Taxonomy" id="1429438"/>
    <lineage>
        <taxon>Bacteria</taxon>
        <taxon>Pseudomonadati</taxon>
        <taxon>Nitrospinota/Tectimicrobiota group</taxon>
        <taxon>Candidatus Tectimicrobiota</taxon>
        <taxon>Candidatus Entotheonellia</taxon>
        <taxon>Candidatus Entotheonellales</taxon>
        <taxon>Candidatus Entotheonellaceae</taxon>
        <taxon>Candidatus Entotheonella</taxon>
    </lineage>
</organism>
<dbReference type="InterPro" id="IPR000157">
    <property type="entry name" value="TIR_dom"/>
</dbReference>
<protein>
    <recommendedName>
        <fullName evidence="2">TIR domain-containing protein</fullName>
    </recommendedName>
</protein>
<dbReference type="AlphaFoldDB" id="W4LLX8"/>
<comment type="caution">
    <text evidence="3">The sequence shown here is derived from an EMBL/GenBank/DDBJ whole genome shotgun (WGS) entry which is preliminary data.</text>
</comment>
<dbReference type="SUPFAM" id="SSF52200">
    <property type="entry name" value="Toll/Interleukin receptor TIR domain"/>
    <property type="match status" value="1"/>
</dbReference>
<sequence>MEDVHRIIKVFVSYSHQDAKYLDNNSLLGYLKGLEDEQIAFWTDRQIQTGELWDEVIKAQIQDAHIALVLVSQSFLDSKYCQDVEIRGFLASKSYLFPVILSACEWRRHEWLSSRQFLPGGDETLEEHYTDSGQRKRLFLKIRQQLRDRAEQLRQAPPSAAGTTSPIASQTAPSTQTTPTYSGPTKLAFFRQLGHDWRDLATVLGIADY</sequence>
<dbReference type="EMBL" id="AZHW01000493">
    <property type="protein sequence ID" value="ETW98987.1"/>
    <property type="molecule type" value="Genomic_DNA"/>
</dbReference>
<dbReference type="InterPro" id="IPR035897">
    <property type="entry name" value="Toll_tir_struct_dom_sf"/>
</dbReference>